<proteinExistence type="predicted"/>
<accession>A0A3D2SN42</accession>
<evidence type="ECO:0000313" key="4">
    <source>
        <dbReference type="Proteomes" id="UP000263596"/>
    </source>
</evidence>
<evidence type="ECO:0000313" key="3">
    <source>
        <dbReference type="EMBL" id="UYF74204.1"/>
    </source>
</evidence>
<gene>
    <name evidence="2" type="ORF">DHW29_12325</name>
    <name evidence="3" type="ORF">LSO58_09975</name>
</gene>
<dbReference type="RefSeq" id="WP_004989305.1">
    <property type="nucleotide sequence ID" value="NZ_AP018824.1"/>
</dbReference>
<reference evidence="2 4" key="1">
    <citation type="journal article" date="2018" name="Nat. Biotechnol.">
        <title>A standardized bacterial taxonomy based on genome phylogeny substantially revises the tree of life.</title>
        <authorList>
            <person name="Parks D.H."/>
            <person name="Chuvochina M."/>
            <person name="Waite D.W."/>
            <person name="Rinke C."/>
            <person name="Skarshewski A."/>
            <person name="Chaumeil P.A."/>
            <person name="Hugenholtz P."/>
        </authorList>
    </citation>
    <scope>NUCLEOTIDE SEQUENCE [LARGE SCALE GENOMIC DNA]</scope>
    <source>
        <strain evidence="2">UBA9669</strain>
    </source>
</reference>
<reference evidence="3" key="2">
    <citation type="journal article" date="2022" name="J Glob Antimicrob Resist">
        <title>Comparative analysis of IMP-4- and OXA-58-containing plasmids of three carbapenemase-producing Acinetobacter ursingii strains in the Netherlands.</title>
        <authorList>
            <person name="Hendrickx A.P.A."/>
            <person name="Schade R.P."/>
            <person name="Landman F."/>
            <person name="Bosch T."/>
            <person name="Schouls L.M."/>
            <person name="van Dijk K."/>
        </authorList>
    </citation>
    <scope>NUCLEOTIDE SEQUENCE</scope>
    <source>
        <strain evidence="3">RIVM_C010761</strain>
    </source>
</reference>
<keyword evidence="1" id="KW-1133">Transmembrane helix</keyword>
<dbReference type="AlphaFoldDB" id="A0A3D2SN42"/>
<evidence type="ECO:0000313" key="2">
    <source>
        <dbReference type="EMBL" id="HCK30887.1"/>
    </source>
</evidence>
<dbReference type="EMBL" id="CP089044">
    <property type="protein sequence ID" value="UYF74204.1"/>
    <property type="molecule type" value="Genomic_DNA"/>
</dbReference>
<sequence>MLISKYNFLKFVNEIKLDRIYNSIVAIMIIAMLLLAFIALQRPISHPQYQIVVNLSDMANNPETQKMARRLLHEQTINRAEYFKLMRAYQFENAKARHYPAMALEDE</sequence>
<evidence type="ECO:0000256" key="1">
    <source>
        <dbReference type="SAM" id="Phobius"/>
    </source>
</evidence>
<dbReference type="Proteomes" id="UP001164081">
    <property type="component" value="Chromosome"/>
</dbReference>
<dbReference type="EMBL" id="DPVE01000211">
    <property type="protein sequence ID" value="HCK30887.1"/>
    <property type="molecule type" value="Genomic_DNA"/>
</dbReference>
<name>A0A3D2SN42_9GAMM</name>
<keyword evidence="1" id="KW-0812">Transmembrane</keyword>
<organism evidence="2 4">
    <name type="scientific">Acinetobacter ursingii</name>
    <dbReference type="NCBI Taxonomy" id="108980"/>
    <lineage>
        <taxon>Bacteria</taxon>
        <taxon>Pseudomonadati</taxon>
        <taxon>Pseudomonadota</taxon>
        <taxon>Gammaproteobacteria</taxon>
        <taxon>Moraxellales</taxon>
        <taxon>Moraxellaceae</taxon>
        <taxon>Acinetobacter</taxon>
    </lineage>
</organism>
<keyword evidence="1" id="KW-0472">Membrane</keyword>
<dbReference type="Proteomes" id="UP000263596">
    <property type="component" value="Unassembled WGS sequence"/>
</dbReference>
<protein>
    <submittedName>
        <fullName evidence="2">Uncharacterized protein</fullName>
    </submittedName>
</protein>
<feature type="transmembrane region" description="Helical" evidence="1">
    <location>
        <begin position="20"/>
        <end position="40"/>
    </location>
</feature>